<evidence type="ECO:0000313" key="1">
    <source>
        <dbReference type="EMBL" id="EDP19363.1"/>
    </source>
</evidence>
<reference evidence="1 2" key="2">
    <citation type="submission" date="2007-09" db="EMBL/GenBank/DDBJ databases">
        <title>Draft genome sequence of Clostridium bolteae (ATCC BAA-613).</title>
        <authorList>
            <person name="Sudarsanam P."/>
            <person name="Ley R."/>
            <person name="Guruge J."/>
            <person name="Turnbaugh P.J."/>
            <person name="Mahowald M."/>
            <person name="Liep D."/>
            <person name="Gordon J."/>
        </authorList>
    </citation>
    <scope>NUCLEOTIDE SEQUENCE [LARGE SCALE GENOMIC DNA]</scope>
    <source>
        <strain evidence="2">ATCC BAA-613 / DSM 15670 / CCUG 46953 / JCM 12243 / WAL 16351</strain>
    </source>
</reference>
<sequence length="34" mass="4136">MSCFIRILPDYLSHYFTIFPKQISKENFLLKKTL</sequence>
<comment type="caution">
    <text evidence="1">The sequence shown here is derived from an EMBL/GenBank/DDBJ whole genome shotgun (WGS) entry which is preliminary data.</text>
</comment>
<dbReference type="HOGENOM" id="CLU_3372912_0_0_9"/>
<dbReference type="EMBL" id="ABCC02000002">
    <property type="protein sequence ID" value="EDP19363.1"/>
    <property type="molecule type" value="Genomic_DNA"/>
</dbReference>
<name>A8RGR0_ENTBW</name>
<proteinExistence type="predicted"/>
<organism evidence="1 2">
    <name type="scientific">Enterocloster bolteae (strain ATCC BAA-613 / DSM 15670 / CCUG 46953 / JCM 12243 / WAL 16351)</name>
    <name type="common">Clostridium bolteae</name>
    <dbReference type="NCBI Taxonomy" id="411902"/>
    <lineage>
        <taxon>Bacteria</taxon>
        <taxon>Bacillati</taxon>
        <taxon>Bacillota</taxon>
        <taxon>Clostridia</taxon>
        <taxon>Lachnospirales</taxon>
        <taxon>Lachnospiraceae</taxon>
        <taxon>Enterocloster</taxon>
    </lineage>
</organism>
<accession>A8RGR0</accession>
<protein>
    <submittedName>
        <fullName evidence="1">Uncharacterized protein</fullName>
    </submittedName>
</protein>
<dbReference type="Proteomes" id="UP000005396">
    <property type="component" value="Unassembled WGS sequence"/>
</dbReference>
<dbReference type="AlphaFoldDB" id="A8RGR0"/>
<dbReference type="PaxDb" id="411902-CLOBOL_00200"/>
<reference evidence="1 2" key="1">
    <citation type="submission" date="2007-08" db="EMBL/GenBank/DDBJ databases">
        <authorList>
            <person name="Fulton L."/>
            <person name="Clifton S."/>
            <person name="Fulton B."/>
            <person name="Xu J."/>
            <person name="Minx P."/>
            <person name="Pepin K.H."/>
            <person name="Johnson M."/>
            <person name="Thiruvilangam P."/>
            <person name="Bhonagiri V."/>
            <person name="Nash W.E."/>
            <person name="Mardis E.R."/>
            <person name="Wilson R.K."/>
        </authorList>
    </citation>
    <scope>NUCLEOTIDE SEQUENCE [LARGE SCALE GENOMIC DNA]</scope>
    <source>
        <strain evidence="2">ATCC BAA-613 / DSM 15670 / CCUG 46953 / JCM 12243 / WAL 16351</strain>
    </source>
</reference>
<gene>
    <name evidence="1" type="ORF">CLOBOL_00200</name>
</gene>
<evidence type="ECO:0000313" key="2">
    <source>
        <dbReference type="Proteomes" id="UP000005396"/>
    </source>
</evidence>